<evidence type="ECO:0000313" key="5">
    <source>
        <dbReference type="Proteomes" id="UP000650466"/>
    </source>
</evidence>
<proteinExistence type="predicted"/>
<dbReference type="CDD" id="cd04301">
    <property type="entry name" value="NAT_SF"/>
    <property type="match status" value="1"/>
</dbReference>
<dbReference type="SUPFAM" id="SSF55729">
    <property type="entry name" value="Acyl-CoA N-acyltransferases (Nat)"/>
    <property type="match status" value="1"/>
</dbReference>
<dbReference type="PANTHER" id="PTHR43072">
    <property type="entry name" value="N-ACETYLTRANSFERASE"/>
    <property type="match status" value="1"/>
</dbReference>
<evidence type="ECO:0000256" key="1">
    <source>
        <dbReference type="ARBA" id="ARBA00022679"/>
    </source>
</evidence>
<keyword evidence="2" id="KW-0012">Acyltransferase</keyword>
<dbReference type="InterPro" id="IPR000182">
    <property type="entry name" value="GNAT_dom"/>
</dbReference>
<dbReference type="PROSITE" id="PS51186">
    <property type="entry name" value="GNAT"/>
    <property type="match status" value="1"/>
</dbReference>
<dbReference type="EMBL" id="JACVVD010000008">
    <property type="protein sequence ID" value="MBD0382814.1"/>
    <property type="molecule type" value="Genomic_DNA"/>
</dbReference>
<sequence length="163" mass="18604">MGLTVRKAVEADVPFMLTIYNEVIRKSAATFDLEVQSLEQRLDWFAKFDDRHPLLVAEVEGKVAGYCGILPFRQKPAYSHTVEVSIYIDELMQGKGIGRILLQEILELAKSIDHHVIIAGIVGENKGSVRLHEKLGFTFVGTFREVGYKFGEWHDISFYQRFL</sequence>
<evidence type="ECO:0000256" key="2">
    <source>
        <dbReference type="ARBA" id="ARBA00023315"/>
    </source>
</evidence>
<reference evidence="4" key="1">
    <citation type="submission" date="2020-09" db="EMBL/GenBank/DDBJ databases">
        <title>Draft Genome Sequence of Paenibacillus sp. WST5.</title>
        <authorList>
            <person name="Bao Z."/>
        </authorList>
    </citation>
    <scope>NUCLEOTIDE SEQUENCE</scope>
    <source>
        <strain evidence="4">WST5</strain>
    </source>
</reference>
<accession>A0A926KVD2</accession>
<dbReference type="Proteomes" id="UP000650466">
    <property type="component" value="Unassembled WGS sequence"/>
</dbReference>
<evidence type="ECO:0000313" key="4">
    <source>
        <dbReference type="EMBL" id="MBD0382814.1"/>
    </source>
</evidence>
<dbReference type="PANTHER" id="PTHR43072:SF23">
    <property type="entry name" value="UPF0039 PROTEIN C11D3.02C"/>
    <property type="match status" value="1"/>
</dbReference>
<dbReference type="AlphaFoldDB" id="A0A926KVD2"/>
<dbReference type="GO" id="GO:0016747">
    <property type="term" value="F:acyltransferase activity, transferring groups other than amino-acyl groups"/>
    <property type="evidence" value="ECO:0007669"/>
    <property type="project" value="InterPro"/>
</dbReference>
<name>A0A926KVD2_9BACL</name>
<dbReference type="Pfam" id="PF13420">
    <property type="entry name" value="Acetyltransf_4"/>
    <property type="match status" value="1"/>
</dbReference>
<keyword evidence="5" id="KW-1185">Reference proteome</keyword>
<organism evidence="4 5">
    <name type="scientific">Paenibacillus sedimenti</name>
    <dbReference type="NCBI Taxonomy" id="2770274"/>
    <lineage>
        <taxon>Bacteria</taxon>
        <taxon>Bacillati</taxon>
        <taxon>Bacillota</taxon>
        <taxon>Bacilli</taxon>
        <taxon>Bacillales</taxon>
        <taxon>Paenibacillaceae</taxon>
        <taxon>Paenibacillus</taxon>
    </lineage>
</organism>
<protein>
    <submittedName>
        <fullName evidence="4">N-acetyltransferase family protein</fullName>
    </submittedName>
</protein>
<keyword evidence="1" id="KW-0808">Transferase</keyword>
<dbReference type="Gene3D" id="3.40.630.30">
    <property type="match status" value="1"/>
</dbReference>
<gene>
    <name evidence="4" type="ORF">ICC18_22090</name>
</gene>
<feature type="domain" description="N-acetyltransferase" evidence="3">
    <location>
        <begin position="3"/>
        <end position="157"/>
    </location>
</feature>
<comment type="caution">
    <text evidence="4">The sequence shown here is derived from an EMBL/GenBank/DDBJ whole genome shotgun (WGS) entry which is preliminary data.</text>
</comment>
<dbReference type="InterPro" id="IPR016181">
    <property type="entry name" value="Acyl_CoA_acyltransferase"/>
</dbReference>
<dbReference type="RefSeq" id="WP_188176593.1">
    <property type="nucleotide sequence ID" value="NZ_JACVVD010000008.1"/>
</dbReference>
<evidence type="ECO:0000259" key="3">
    <source>
        <dbReference type="PROSITE" id="PS51186"/>
    </source>
</evidence>